<reference evidence="1 2" key="1">
    <citation type="submission" date="2018-06" db="EMBL/GenBank/DDBJ databases">
        <title>Genomic Encyclopedia of Type Strains, Phase IV (KMG-IV): sequencing the most valuable type-strain genomes for metagenomic binning, comparative biology and taxonomic classification.</title>
        <authorList>
            <person name="Goeker M."/>
        </authorList>
    </citation>
    <scope>NUCLEOTIDE SEQUENCE [LARGE SCALE GENOMIC DNA]</scope>
    <source>
        <strain evidence="1 2">DSM 18048</strain>
    </source>
</reference>
<protein>
    <submittedName>
        <fullName evidence="1">Uncharacterized protein</fullName>
    </submittedName>
</protein>
<dbReference type="EMBL" id="QJSX01000022">
    <property type="protein sequence ID" value="PYE49478.1"/>
    <property type="molecule type" value="Genomic_DNA"/>
</dbReference>
<evidence type="ECO:0000313" key="1">
    <source>
        <dbReference type="EMBL" id="PYE49478.1"/>
    </source>
</evidence>
<evidence type="ECO:0000313" key="2">
    <source>
        <dbReference type="Proteomes" id="UP000248326"/>
    </source>
</evidence>
<sequence length="292" mass="31258">MKQAPARRSHASQDFTIHLVPLKALTVTLAVGAFTALAGGAGPSTVTSMPMQAVKPAPATTGIKVMSSLEGQTTLPLRTKWTVTTNIDPEQVASVTYAIDGVTRWSEKKSPYSYGFDAGYLITTFLSPGPHKFTATVTANDGRTASNTVTATVSKAPAPPPALAGRWRRTRENVNFEGEWDIIFDEVGAWIIDPMKGGVVEQINVQGDVIRVFAPIQMGLADLGVSAYGAKDIQGVICQEGGPEGAFKWARQGNQLKLTWLSGFCGGRVDIWQGTWTRVESSAPRGPLTPRK</sequence>
<accession>A0A318RZV8</accession>
<gene>
    <name evidence="1" type="ORF">DES52_12224</name>
</gene>
<proteinExistence type="predicted"/>
<dbReference type="Gene3D" id="2.60.40.10">
    <property type="entry name" value="Immunoglobulins"/>
    <property type="match status" value="1"/>
</dbReference>
<dbReference type="RefSeq" id="WP_146237401.1">
    <property type="nucleotide sequence ID" value="NZ_QJSX01000022.1"/>
</dbReference>
<dbReference type="Proteomes" id="UP000248326">
    <property type="component" value="Unassembled WGS sequence"/>
</dbReference>
<comment type="caution">
    <text evidence="1">The sequence shown here is derived from an EMBL/GenBank/DDBJ whole genome shotgun (WGS) entry which is preliminary data.</text>
</comment>
<dbReference type="InterPro" id="IPR013783">
    <property type="entry name" value="Ig-like_fold"/>
</dbReference>
<keyword evidence="2" id="KW-1185">Reference proteome</keyword>
<name>A0A318RZV8_9DEIO</name>
<organism evidence="1 2">
    <name type="scientific">Deinococcus yavapaiensis KR-236</name>
    <dbReference type="NCBI Taxonomy" id="694435"/>
    <lineage>
        <taxon>Bacteria</taxon>
        <taxon>Thermotogati</taxon>
        <taxon>Deinococcota</taxon>
        <taxon>Deinococci</taxon>
        <taxon>Deinococcales</taxon>
        <taxon>Deinococcaceae</taxon>
        <taxon>Deinococcus</taxon>
    </lineage>
</organism>
<dbReference type="AlphaFoldDB" id="A0A318RZV8"/>